<evidence type="ECO:0000256" key="2">
    <source>
        <dbReference type="ARBA" id="ARBA00022679"/>
    </source>
</evidence>
<protein>
    <submittedName>
        <fullName evidence="5">Gliomedin-like isoform x3</fullName>
    </submittedName>
</protein>
<dbReference type="PANTHER" id="PTHR11783">
    <property type="entry name" value="SULFOTRANSFERASE SULT"/>
    <property type="match status" value="1"/>
</dbReference>
<keyword evidence="6" id="KW-1185">Reference proteome</keyword>
<accession>A0AAV3ZU16</accession>
<dbReference type="Pfam" id="PF00685">
    <property type="entry name" value="Sulfotransfer_1"/>
    <property type="match status" value="1"/>
</dbReference>
<dbReference type="InterPro" id="IPR027417">
    <property type="entry name" value="P-loop_NTPase"/>
</dbReference>
<evidence type="ECO:0000256" key="3">
    <source>
        <dbReference type="SAM" id="MobiDB-lite"/>
    </source>
</evidence>
<dbReference type="InterPro" id="IPR000863">
    <property type="entry name" value="Sulfotransferase_dom"/>
</dbReference>
<gene>
    <name evidence="5" type="ORF">PoB_002443300</name>
</gene>
<evidence type="ECO:0000313" key="6">
    <source>
        <dbReference type="Proteomes" id="UP000735302"/>
    </source>
</evidence>
<evidence type="ECO:0000256" key="1">
    <source>
        <dbReference type="ARBA" id="ARBA00005771"/>
    </source>
</evidence>
<comment type="similarity">
    <text evidence="1">Belongs to the sulfotransferase 1 family.</text>
</comment>
<dbReference type="Gene3D" id="3.40.50.300">
    <property type="entry name" value="P-loop containing nucleotide triphosphate hydrolases"/>
    <property type="match status" value="1"/>
</dbReference>
<sequence>MSESEGITETAEEIKTGDSDNSVRQQSNPYYFPQDALYKGPVLNGVRIVDCPVSDDSLTHMKKIRNLSMRNNDMIIAAYPKCGTHWVAEIVHMLLTGSAEYSARSKEHAMLEFIPDLSALDQMTSPRLFNSHLCMAHLPAQIVEKNVKIIHLIRNPKDTAVSFYHDMRQGYDAEKFTFDNFLKGYTTEGYMGFPAQFDYLRQMTQFERDNPGHSIMHIHYEDLKKTPVPIIQELAEYIGVTVGREFCQDVATACCFEQLKKASDDRDLPENLATFNLTSIYRKGGYINPWT</sequence>
<keyword evidence="2" id="KW-0808">Transferase</keyword>
<reference evidence="5 6" key="1">
    <citation type="journal article" date="2021" name="Elife">
        <title>Chloroplast acquisition without the gene transfer in kleptoplastic sea slugs, Plakobranchus ocellatus.</title>
        <authorList>
            <person name="Maeda T."/>
            <person name="Takahashi S."/>
            <person name="Yoshida T."/>
            <person name="Shimamura S."/>
            <person name="Takaki Y."/>
            <person name="Nagai Y."/>
            <person name="Toyoda A."/>
            <person name="Suzuki Y."/>
            <person name="Arimoto A."/>
            <person name="Ishii H."/>
            <person name="Satoh N."/>
            <person name="Nishiyama T."/>
            <person name="Hasebe M."/>
            <person name="Maruyama T."/>
            <person name="Minagawa J."/>
            <person name="Obokata J."/>
            <person name="Shigenobu S."/>
        </authorList>
    </citation>
    <scope>NUCLEOTIDE SEQUENCE [LARGE SCALE GENOMIC DNA]</scope>
</reference>
<feature type="domain" description="Sulfotransferase" evidence="4">
    <location>
        <begin position="72"/>
        <end position="266"/>
    </location>
</feature>
<proteinExistence type="inferred from homology"/>
<organism evidence="5 6">
    <name type="scientific">Plakobranchus ocellatus</name>
    <dbReference type="NCBI Taxonomy" id="259542"/>
    <lineage>
        <taxon>Eukaryota</taxon>
        <taxon>Metazoa</taxon>
        <taxon>Spiralia</taxon>
        <taxon>Lophotrochozoa</taxon>
        <taxon>Mollusca</taxon>
        <taxon>Gastropoda</taxon>
        <taxon>Heterobranchia</taxon>
        <taxon>Euthyneura</taxon>
        <taxon>Panpulmonata</taxon>
        <taxon>Sacoglossa</taxon>
        <taxon>Placobranchoidea</taxon>
        <taxon>Plakobranchidae</taxon>
        <taxon>Plakobranchus</taxon>
    </lineage>
</organism>
<feature type="region of interest" description="Disordered" evidence="3">
    <location>
        <begin position="1"/>
        <end position="26"/>
    </location>
</feature>
<comment type="caution">
    <text evidence="5">The sequence shown here is derived from an EMBL/GenBank/DDBJ whole genome shotgun (WGS) entry which is preliminary data.</text>
</comment>
<dbReference type="GO" id="GO:0008146">
    <property type="term" value="F:sulfotransferase activity"/>
    <property type="evidence" value="ECO:0007669"/>
    <property type="project" value="InterPro"/>
</dbReference>
<dbReference type="EMBL" id="BLXT01002816">
    <property type="protein sequence ID" value="GFN97927.1"/>
    <property type="molecule type" value="Genomic_DNA"/>
</dbReference>
<name>A0AAV3ZU16_9GAST</name>
<evidence type="ECO:0000313" key="5">
    <source>
        <dbReference type="EMBL" id="GFN97927.1"/>
    </source>
</evidence>
<dbReference type="Proteomes" id="UP000735302">
    <property type="component" value="Unassembled WGS sequence"/>
</dbReference>
<dbReference type="AlphaFoldDB" id="A0AAV3ZU16"/>
<evidence type="ECO:0000259" key="4">
    <source>
        <dbReference type="Pfam" id="PF00685"/>
    </source>
</evidence>
<dbReference type="SUPFAM" id="SSF52540">
    <property type="entry name" value="P-loop containing nucleoside triphosphate hydrolases"/>
    <property type="match status" value="1"/>
</dbReference>